<dbReference type="Proteomes" id="UP000887116">
    <property type="component" value="Unassembled WGS sequence"/>
</dbReference>
<sequence>MDKFLHRKDSSSRTDDEKPSTSVTKNLKKVVKRKCDEDYIINMDSRGVVTKQHPDHSASFAAISYQTTQWYPVN</sequence>
<dbReference type="AlphaFoldDB" id="A0A8X6KB97"/>
<evidence type="ECO:0000313" key="3">
    <source>
        <dbReference type="Proteomes" id="UP000887116"/>
    </source>
</evidence>
<reference evidence="2" key="1">
    <citation type="submission" date="2020-07" db="EMBL/GenBank/DDBJ databases">
        <title>Multicomponent nature underlies the extraordinary mechanical properties of spider dragline silk.</title>
        <authorList>
            <person name="Kono N."/>
            <person name="Nakamura H."/>
            <person name="Mori M."/>
            <person name="Yoshida Y."/>
            <person name="Ohtoshi R."/>
            <person name="Malay A.D."/>
            <person name="Moran D.A.P."/>
            <person name="Tomita M."/>
            <person name="Numata K."/>
            <person name="Arakawa K."/>
        </authorList>
    </citation>
    <scope>NUCLEOTIDE SEQUENCE</scope>
</reference>
<gene>
    <name evidence="2" type="ORF">TNCT_111691</name>
</gene>
<feature type="compositionally biased region" description="Basic and acidic residues" evidence="1">
    <location>
        <begin position="1"/>
        <end position="19"/>
    </location>
</feature>
<organism evidence="2 3">
    <name type="scientific">Trichonephila clavata</name>
    <name type="common">Joro spider</name>
    <name type="synonym">Nephila clavata</name>
    <dbReference type="NCBI Taxonomy" id="2740835"/>
    <lineage>
        <taxon>Eukaryota</taxon>
        <taxon>Metazoa</taxon>
        <taxon>Ecdysozoa</taxon>
        <taxon>Arthropoda</taxon>
        <taxon>Chelicerata</taxon>
        <taxon>Arachnida</taxon>
        <taxon>Araneae</taxon>
        <taxon>Araneomorphae</taxon>
        <taxon>Entelegynae</taxon>
        <taxon>Araneoidea</taxon>
        <taxon>Nephilidae</taxon>
        <taxon>Trichonephila</taxon>
    </lineage>
</organism>
<keyword evidence="3" id="KW-1185">Reference proteome</keyword>
<accession>A0A8X6KB97</accession>
<evidence type="ECO:0000313" key="2">
    <source>
        <dbReference type="EMBL" id="GFQ70895.1"/>
    </source>
</evidence>
<dbReference type="EMBL" id="BMAO01011031">
    <property type="protein sequence ID" value="GFQ70895.1"/>
    <property type="molecule type" value="Genomic_DNA"/>
</dbReference>
<feature type="region of interest" description="Disordered" evidence="1">
    <location>
        <begin position="1"/>
        <end position="24"/>
    </location>
</feature>
<name>A0A8X6KB97_TRICU</name>
<proteinExistence type="predicted"/>
<comment type="caution">
    <text evidence="2">The sequence shown here is derived from an EMBL/GenBank/DDBJ whole genome shotgun (WGS) entry which is preliminary data.</text>
</comment>
<evidence type="ECO:0000256" key="1">
    <source>
        <dbReference type="SAM" id="MobiDB-lite"/>
    </source>
</evidence>
<protein>
    <submittedName>
        <fullName evidence="2">Uncharacterized protein</fullName>
    </submittedName>
</protein>
<dbReference type="OrthoDB" id="6447416at2759"/>